<dbReference type="EMBL" id="JBITWC010000003">
    <property type="protein sequence ID" value="MFI8748838.1"/>
    <property type="molecule type" value="Genomic_DNA"/>
</dbReference>
<proteinExistence type="predicted"/>
<dbReference type="Gene3D" id="2.150.10.10">
    <property type="entry name" value="Serralysin-like metalloprotease, C-terminal"/>
    <property type="match status" value="2"/>
</dbReference>
<evidence type="ECO:0000313" key="2">
    <source>
        <dbReference type="EMBL" id="MFI8748838.1"/>
    </source>
</evidence>
<accession>A0ABW8BQC2</accession>
<feature type="domain" description="Trimeric autotransporter adhesin YadA-like head" evidence="1">
    <location>
        <begin position="258"/>
        <end position="283"/>
    </location>
</feature>
<feature type="domain" description="Trimeric autotransporter adhesin YadA-like head" evidence="1">
    <location>
        <begin position="231"/>
        <end position="253"/>
    </location>
</feature>
<evidence type="ECO:0000259" key="1">
    <source>
        <dbReference type="Pfam" id="PF05658"/>
    </source>
</evidence>
<protein>
    <recommendedName>
        <fullName evidence="1">Trimeric autotransporter adhesin YadA-like head domain-containing protein</fullName>
    </recommendedName>
</protein>
<comment type="caution">
    <text evidence="2">The sequence shown here is derived from an EMBL/GenBank/DDBJ whole genome shotgun (WGS) entry which is preliminary data.</text>
</comment>
<feature type="domain" description="Trimeric autotransporter adhesin YadA-like head" evidence="1">
    <location>
        <begin position="204"/>
        <end position="226"/>
    </location>
</feature>
<sequence length="507" mass="49881">MRFGFINNFAAQIAAPLTDAATEVELSTGADVIATALESTDVIALTLFAVDSQGNETKREVVYATAATPPMVTIERAKEGATASAFTAGDEVEARLTAAQLNNMPQGIVVESSFPGALALGSAYEDGGQSYVGPLASAAGAVAVGTNSEAAGILSVAIGLNSRAYGLKSVALMGGLASGEESQAFGDGSNSQGIQSFALNGGIAIGDGSYAIGDGSQSDGDQSLAILGGYASGLRAMAYGQNAVAGGTDSLALHGSSNGARSIAIGIDSSVSADEGVALGKGAQVNAEGGTAVGRNAVVSSPKSTAYGDGASAQPPGVTALGNGATGLSPEALALGLDAKGLAPYSVAVGRDAEASLVGGLAINAVSYLPAAYRQTGEFAGPPPTATRQAAMQVVIGTVALDLTDGAALATVELPSNAILLPDAFDVVVVESDTPGGAPEIQIGPDDVTPAAYLAATPVTKTAVGGRETHTPLVTDGITALRVAVVTAGTGTAYKIKVVVRGYVMEV</sequence>
<feature type="domain" description="Trimeric autotransporter adhesin YadA-like head" evidence="1">
    <location>
        <begin position="288"/>
        <end position="311"/>
    </location>
</feature>
<dbReference type="CDD" id="cd12820">
    <property type="entry name" value="LbR_YadA-like"/>
    <property type="match status" value="1"/>
</dbReference>
<feature type="domain" description="Trimeric autotransporter adhesin YadA-like head" evidence="1">
    <location>
        <begin position="150"/>
        <end position="172"/>
    </location>
</feature>
<organism evidence="2 3">
    <name type="scientific">Vreelandella lionensis</name>
    <dbReference type="NCBI Taxonomy" id="1144478"/>
    <lineage>
        <taxon>Bacteria</taxon>
        <taxon>Pseudomonadati</taxon>
        <taxon>Pseudomonadota</taxon>
        <taxon>Gammaproteobacteria</taxon>
        <taxon>Oceanospirillales</taxon>
        <taxon>Halomonadaceae</taxon>
        <taxon>Vreelandella</taxon>
    </lineage>
</organism>
<dbReference type="RefSeq" id="WP_399841856.1">
    <property type="nucleotide sequence ID" value="NZ_JBITWC010000003.1"/>
</dbReference>
<dbReference type="SUPFAM" id="SSF101967">
    <property type="entry name" value="Adhesin YadA, collagen-binding domain"/>
    <property type="match status" value="2"/>
</dbReference>
<name>A0ABW8BQC2_9GAMM</name>
<dbReference type="Proteomes" id="UP001614338">
    <property type="component" value="Unassembled WGS sequence"/>
</dbReference>
<dbReference type="InterPro" id="IPR011049">
    <property type="entry name" value="Serralysin-like_metalloprot_C"/>
</dbReference>
<reference evidence="2 3" key="1">
    <citation type="submission" date="2024-10" db="EMBL/GenBank/DDBJ databases">
        <title>The Natural Products Discovery Center: Release of the First 8490 Sequenced Strains for Exploring Actinobacteria Biosynthetic Diversity.</title>
        <authorList>
            <person name="Kalkreuter E."/>
            <person name="Kautsar S.A."/>
            <person name="Yang D."/>
            <person name="Bader C.D."/>
            <person name="Teijaro C.N."/>
            <person name="Fluegel L."/>
            <person name="Davis C.M."/>
            <person name="Simpson J.R."/>
            <person name="Lauterbach L."/>
            <person name="Steele A.D."/>
            <person name="Gui C."/>
            <person name="Meng S."/>
            <person name="Li G."/>
            <person name="Viehrig K."/>
            <person name="Ye F."/>
            <person name="Su P."/>
            <person name="Kiefer A.F."/>
            <person name="Nichols A."/>
            <person name="Cepeda A.J."/>
            <person name="Yan W."/>
            <person name="Fan B."/>
            <person name="Jiang Y."/>
            <person name="Adhikari A."/>
            <person name="Zheng C.-J."/>
            <person name="Schuster L."/>
            <person name="Cowan T.M."/>
            <person name="Smanski M.J."/>
            <person name="Chevrette M.G."/>
            <person name="De Carvalho L.P.S."/>
            <person name="Shen B."/>
        </authorList>
    </citation>
    <scope>NUCLEOTIDE SEQUENCE [LARGE SCALE GENOMIC DNA]</scope>
    <source>
        <strain evidence="2 3">NPDC077409</strain>
    </source>
</reference>
<dbReference type="Pfam" id="PF05658">
    <property type="entry name" value="YadA_head"/>
    <property type="match status" value="5"/>
</dbReference>
<dbReference type="InterPro" id="IPR008640">
    <property type="entry name" value="Adhesin_Head_dom"/>
</dbReference>
<keyword evidence="3" id="KW-1185">Reference proteome</keyword>
<evidence type="ECO:0000313" key="3">
    <source>
        <dbReference type="Proteomes" id="UP001614338"/>
    </source>
</evidence>
<gene>
    <name evidence="2" type="ORF">ACIGG6_02365</name>
</gene>